<evidence type="ECO:0000313" key="3">
    <source>
        <dbReference type="EMBL" id="MCT7374204.1"/>
    </source>
</evidence>
<gene>
    <name evidence="3" type="ORF">N5A92_04050</name>
</gene>
<evidence type="ECO:0000313" key="4">
    <source>
        <dbReference type="Proteomes" id="UP001320831"/>
    </source>
</evidence>
<evidence type="ECO:0000259" key="2">
    <source>
        <dbReference type="Pfam" id="PF05239"/>
    </source>
</evidence>
<accession>A0ABT2LJJ0</accession>
<comment type="caution">
    <text evidence="3">The sequence shown here is derived from an EMBL/GenBank/DDBJ whole genome shotgun (WGS) entry which is preliminary data.</text>
</comment>
<dbReference type="Proteomes" id="UP001320831">
    <property type="component" value="Unassembled WGS sequence"/>
</dbReference>
<dbReference type="Pfam" id="PF05239">
    <property type="entry name" value="PRC"/>
    <property type="match status" value="1"/>
</dbReference>
<dbReference type="InterPro" id="IPR011033">
    <property type="entry name" value="PRC_barrel-like_sf"/>
</dbReference>
<dbReference type="SUPFAM" id="SSF50346">
    <property type="entry name" value="PRC-barrel domain"/>
    <property type="match status" value="2"/>
</dbReference>
<dbReference type="EMBL" id="JAOCZP010000001">
    <property type="protein sequence ID" value="MCT7374204.1"/>
    <property type="molecule type" value="Genomic_DNA"/>
</dbReference>
<dbReference type="InterPro" id="IPR027275">
    <property type="entry name" value="PRC-brl_dom"/>
</dbReference>
<dbReference type="InterPro" id="IPR014747">
    <property type="entry name" value="Bac_photo_RC_H_C"/>
</dbReference>
<sequence length="251" mass="28681">MLWNASNVMDCRIEATDGSIGSVDDFLFDDESWTTRWLVVDTGTLFAGRRVLLPPSAVQSADPQQRTLSVSVTRQQVKDSPEIDTDAPVSRQQESSLYEHYGWAPYWGPYFYAPATGVAAPVVPPRAEPDRAASLQDRTERDPHLRSMNAVTGYYVDAEDGDIGHVEDFLLDSDGWAIRYVVVDTKNWWPGKKVLVPPVAFTDVNWGSETVRVELTRDQVRNGPEYDPKQTVERAFEERYHDYYGYPYYWR</sequence>
<protein>
    <submittedName>
        <fullName evidence="3">PRC-barrel domain-containing protein</fullName>
    </submittedName>
</protein>
<dbReference type="RefSeq" id="WP_260900576.1">
    <property type="nucleotide sequence ID" value="NZ_JAOCZP010000001.1"/>
</dbReference>
<keyword evidence="4" id="KW-1185">Reference proteome</keyword>
<organism evidence="3 4">
    <name type="scientific">Chelativorans salis</name>
    <dbReference type="NCBI Taxonomy" id="2978478"/>
    <lineage>
        <taxon>Bacteria</taxon>
        <taxon>Pseudomonadati</taxon>
        <taxon>Pseudomonadota</taxon>
        <taxon>Alphaproteobacteria</taxon>
        <taxon>Hyphomicrobiales</taxon>
        <taxon>Phyllobacteriaceae</taxon>
        <taxon>Chelativorans</taxon>
    </lineage>
</organism>
<proteinExistence type="predicted"/>
<feature type="domain" description="PRC-barrel" evidence="2">
    <location>
        <begin position="157"/>
        <end position="219"/>
    </location>
</feature>
<reference evidence="3 4" key="1">
    <citation type="submission" date="2022-09" db="EMBL/GenBank/DDBJ databases">
        <title>Chelativorans salina sp. nov., a novel slightly halophilic bacterium isolated from a saline lake sediment enrichment.</title>
        <authorList>
            <person name="Gao L."/>
            <person name="Fang B.-Z."/>
            <person name="Li W.-J."/>
        </authorList>
    </citation>
    <scope>NUCLEOTIDE SEQUENCE [LARGE SCALE GENOMIC DNA]</scope>
    <source>
        <strain evidence="3 4">EGI FJ00035</strain>
    </source>
</reference>
<name>A0ABT2LJJ0_9HYPH</name>
<feature type="compositionally biased region" description="Polar residues" evidence="1">
    <location>
        <begin position="57"/>
        <end position="75"/>
    </location>
</feature>
<dbReference type="Gene3D" id="3.90.50.10">
    <property type="entry name" value="Photosynthetic Reaction Center, subunit H, domain 2"/>
    <property type="match status" value="2"/>
</dbReference>
<evidence type="ECO:0000256" key="1">
    <source>
        <dbReference type="SAM" id="MobiDB-lite"/>
    </source>
</evidence>
<feature type="region of interest" description="Disordered" evidence="1">
    <location>
        <begin position="57"/>
        <end position="91"/>
    </location>
</feature>